<evidence type="ECO:0000256" key="1">
    <source>
        <dbReference type="PROSITE-ProRule" id="PRU00047"/>
    </source>
</evidence>
<keyword evidence="1" id="KW-0862">Zinc</keyword>
<feature type="region of interest" description="Disordered" evidence="2">
    <location>
        <begin position="314"/>
        <end position="348"/>
    </location>
</feature>
<evidence type="ECO:0000313" key="4">
    <source>
        <dbReference type="Ensembl" id="ENSPTXP00000026944.1"/>
    </source>
</evidence>
<dbReference type="GO" id="GO:0003676">
    <property type="term" value="F:nucleic acid binding"/>
    <property type="evidence" value="ECO:0007669"/>
    <property type="project" value="InterPro"/>
</dbReference>
<reference evidence="4" key="1">
    <citation type="submission" date="2025-08" db="UniProtKB">
        <authorList>
            <consortium name="Ensembl"/>
        </authorList>
    </citation>
    <scope>IDENTIFICATION</scope>
</reference>
<proteinExistence type="predicted"/>
<dbReference type="Gene3D" id="3.10.10.10">
    <property type="entry name" value="HIV Type 1 Reverse Transcriptase, subunit A, domain 1"/>
    <property type="match status" value="1"/>
</dbReference>
<dbReference type="Ensembl" id="ENSPTXT00000027771.1">
    <property type="protein sequence ID" value="ENSPTXP00000026944.1"/>
    <property type="gene ID" value="ENSPTXG00000018614.1"/>
</dbReference>
<reference evidence="4" key="2">
    <citation type="submission" date="2025-09" db="UniProtKB">
        <authorList>
            <consortium name="Ensembl"/>
        </authorList>
    </citation>
    <scope>IDENTIFICATION</scope>
</reference>
<dbReference type="InterPro" id="IPR036875">
    <property type="entry name" value="Znf_CCHC_sf"/>
</dbReference>
<keyword evidence="1" id="KW-0863">Zinc-finger</keyword>
<dbReference type="Gene3D" id="2.40.70.10">
    <property type="entry name" value="Acid Proteases"/>
    <property type="match status" value="1"/>
</dbReference>
<evidence type="ECO:0000313" key="5">
    <source>
        <dbReference type="Proteomes" id="UP000472273"/>
    </source>
</evidence>
<dbReference type="PANTHER" id="PTHR15503">
    <property type="entry name" value="LDOC1 RELATED"/>
    <property type="match status" value="1"/>
</dbReference>
<dbReference type="AlphaFoldDB" id="A0A670ZW45"/>
<accession>A0A670ZW45</accession>
<dbReference type="PANTHER" id="PTHR15503:SF22">
    <property type="entry name" value="TRANSPOSON TY3-I GAG POLYPROTEIN"/>
    <property type="match status" value="1"/>
</dbReference>
<dbReference type="SUPFAM" id="SSF57756">
    <property type="entry name" value="Retrovirus zinc finger-like domains"/>
    <property type="match status" value="1"/>
</dbReference>
<dbReference type="CDD" id="cd00303">
    <property type="entry name" value="retropepsin_like"/>
    <property type="match status" value="1"/>
</dbReference>
<dbReference type="InterPro" id="IPR021109">
    <property type="entry name" value="Peptidase_aspartic_dom_sf"/>
</dbReference>
<dbReference type="InterPro" id="IPR001878">
    <property type="entry name" value="Znf_CCHC"/>
</dbReference>
<dbReference type="Proteomes" id="UP000472273">
    <property type="component" value="Unplaced"/>
</dbReference>
<sequence>MPANDQQNETEVSSEETDRSWIDRLTRLSRLFKEVRHNIFASKPKQTKMDSTQLQHLVEQQQQQTNQLLQSNQTLQNQVTQLVNHISSLQIPAAPSAPPLRKSPVSMPEKFSGQMDMFPAFLGQCQLFMSLRPEDFPNDRAKVGFIISLLSGQAAKWATPLLTQDSPLLDNFQGFLQQMRVMFENPIKSQTVARQFHLLCMDSNWNEPAHMDAFQEGLVDTLKDELVHAEQASTLDALVIQCLHIEARLQQRRSRRPIVEPPSLFCSQAMVKTEEPMELGALCPRLMAQERSRRFQEGLCLYCGGPGHVANSCKWRGTRRPVPETTPGSSGKQGRPDLKETLGRARSTPPPQIAEVFLQSRSEEIPVVALVDLGAMTNFMDRAFATHFDIPLVEVEPPIKVETIDGRELWAGHIRFATQPLCLVIGDHEEAISFYITSDLHLPLVLGMAWLRLHDPQVAWAQNTISFPSLQYVDHLRHTCAGQDITAPAISVPPELSDFSDVFSEKEVDRPYDCPEDLLPNAPLLKGRLYSMSEPELAALCDFLDKNLGQGFIQQSSSPLSVPVLFVKKKTGDLHLCCDYRRLNAITMKNSYPLPLIPELMEHILIPIVRLWSRRMHPTWPLGWCYYKPQRMAHLFFHAHIIYRNSLLLSTIIQFGKKSCWPSRLRLRPGNITLRGLGIRWRFGRIIVIGST</sequence>
<dbReference type="SUPFAM" id="SSF56672">
    <property type="entry name" value="DNA/RNA polymerases"/>
    <property type="match status" value="1"/>
</dbReference>
<dbReference type="Pfam" id="PF16297">
    <property type="entry name" value="DUF4939"/>
    <property type="match status" value="1"/>
</dbReference>
<feature type="compositionally biased region" description="Basic and acidic residues" evidence="2">
    <location>
        <begin position="334"/>
        <end position="343"/>
    </location>
</feature>
<dbReference type="PROSITE" id="PS50158">
    <property type="entry name" value="ZF_CCHC"/>
    <property type="match status" value="1"/>
</dbReference>
<dbReference type="GO" id="GO:0008270">
    <property type="term" value="F:zinc ion binding"/>
    <property type="evidence" value="ECO:0007669"/>
    <property type="project" value="UniProtKB-KW"/>
</dbReference>
<evidence type="ECO:0000256" key="2">
    <source>
        <dbReference type="SAM" id="MobiDB-lite"/>
    </source>
</evidence>
<dbReference type="OMA" id="TEPECEA"/>
<dbReference type="GeneTree" id="ENSGT00950000183173"/>
<dbReference type="InterPro" id="IPR032549">
    <property type="entry name" value="DUF4939"/>
</dbReference>
<keyword evidence="1" id="KW-0479">Metal-binding</keyword>
<protein>
    <recommendedName>
        <fullName evidence="3">CCHC-type domain-containing protein</fullName>
    </recommendedName>
</protein>
<organism evidence="4 5">
    <name type="scientific">Pseudonaja textilis</name>
    <name type="common">Eastern brown snake</name>
    <dbReference type="NCBI Taxonomy" id="8673"/>
    <lineage>
        <taxon>Eukaryota</taxon>
        <taxon>Metazoa</taxon>
        <taxon>Chordata</taxon>
        <taxon>Craniata</taxon>
        <taxon>Vertebrata</taxon>
        <taxon>Euteleostomi</taxon>
        <taxon>Lepidosauria</taxon>
        <taxon>Squamata</taxon>
        <taxon>Bifurcata</taxon>
        <taxon>Unidentata</taxon>
        <taxon>Episquamata</taxon>
        <taxon>Toxicofera</taxon>
        <taxon>Serpentes</taxon>
        <taxon>Colubroidea</taxon>
        <taxon>Elapidae</taxon>
        <taxon>Hydrophiinae</taxon>
        <taxon>Pseudonaja</taxon>
    </lineage>
</organism>
<name>A0A670ZW45_PSETE</name>
<dbReference type="InterPro" id="IPR043502">
    <property type="entry name" value="DNA/RNA_pol_sf"/>
</dbReference>
<feature type="domain" description="CCHC-type" evidence="3">
    <location>
        <begin position="300"/>
        <end position="314"/>
    </location>
</feature>
<evidence type="ECO:0000259" key="3">
    <source>
        <dbReference type="PROSITE" id="PS50158"/>
    </source>
</evidence>
<dbReference type="InterPro" id="IPR032567">
    <property type="entry name" value="RTL1-rel"/>
</dbReference>
<keyword evidence="5" id="KW-1185">Reference proteome</keyword>